<dbReference type="CDD" id="cd04041">
    <property type="entry name" value="C2A_fungal"/>
    <property type="match status" value="1"/>
</dbReference>
<evidence type="ECO:0000256" key="11">
    <source>
        <dbReference type="SAM" id="MobiDB-lite"/>
    </source>
</evidence>
<keyword evidence="3" id="KW-0597">Phosphoprotein</keyword>
<keyword evidence="9" id="KW-0446">Lipid-binding</keyword>
<dbReference type="OrthoDB" id="419768at2759"/>
<comment type="caution">
    <text evidence="15">The sequence shown here is derived from an EMBL/GenBank/DDBJ whole genome shotgun (WGS) entry which is preliminary data.</text>
</comment>
<dbReference type="InterPro" id="IPR031468">
    <property type="entry name" value="SMP_LBD"/>
</dbReference>
<keyword evidence="2" id="KW-0813">Transport</keyword>
<dbReference type="GO" id="GO:0005789">
    <property type="term" value="C:endoplasmic reticulum membrane"/>
    <property type="evidence" value="ECO:0007669"/>
    <property type="project" value="UniProtKB-SubCell"/>
</dbReference>
<dbReference type="PROSITE" id="PS51847">
    <property type="entry name" value="SMP"/>
    <property type="match status" value="1"/>
</dbReference>
<dbReference type="InterPro" id="IPR000008">
    <property type="entry name" value="C2_dom"/>
</dbReference>
<feature type="compositionally biased region" description="Basic and acidic residues" evidence="11">
    <location>
        <begin position="25"/>
        <end position="39"/>
    </location>
</feature>
<keyword evidence="4 12" id="KW-0812">Transmembrane</keyword>
<dbReference type="InterPro" id="IPR035892">
    <property type="entry name" value="C2_domain_sf"/>
</dbReference>
<dbReference type="Pfam" id="PF25669">
    <property type="entry name" value="SMP_MUG190-like"/>
    <property type="match status" value="1"/>
</dbReference>
<feature type="transmembrane region" description="Helical" evidence="12">
    <location>
        <begin position="170"/>
        <end position="188"/>
    </location>
</feature>
<dbReference type="Proteomes" id="UP000038010">
    <property type="component" value="Unassembled WGS sequence"/>
</dbReference>
<evidence type="ECO:0000256" key="4">
    <source>
        <dbReference type="ARBA" id="ARBA00022692"/>
    </source>
</evidence>
<feature type="region of interest" description="Disordered" evidence="11">
    <location>
        <begin position="619"/>
        <end position="659"/>
    </location>
</feature>
<feature type="region of interest" description="Disordered" evidence="11">
    <location>
        <begin position="110"/>
        <end position="135"/>
    </location>
</feature>
<dbReference type="InterPro" id="IPR057349">
    <property type="entry name" value="C2_Mug190_3rd"/>
</dbReference>
<dbReference type="GO" id="GO:0006869">
    <property type="term" value="P:lipid transport"/>
    <property type="evidence" value="ECO:0007669"/>
    <property type="project" value="UniProtKB-KW"/>
</dbReference>
<proteinExistence type="predicted"/>
<organism evidence="15 16">
    <name type="scientific">Cyphellophora attinorum</name>
    <dbReference type="NCBI Taxonomy" id="1664694"/>
    <lineage>
        <taxon>Eukaryota</taxon>
        <taxon>Fungi</taxon>
        <taxon>Dikarya</taxon>
        <taxon>Ascomycota</taxon>
        <taxon>Pezizomycotina</taxon>
        <taxon>Eurotiomycetes</taxon>
        <taxon>Chaetothyriomycetidae</taxon>
        <taxon>Chaetothyriales</taxon>
        <taxon>Cyphellophoraceae</taxon>
        <taxon>Cyphellophora</taxon>
    </lineage>
</organism>
<feature type="region of interest" description="Disordered" evidence="11">
    <location>
        <begin position="688"/>
        <end position="709"/>
    </location>
</feature>
<comment type="subcellular location">
    <subcellularLocation>
        <location evidence="1">Endoplasmic reticulum membrane</location>
    </subcellularLocation>
</comment>
<feature type="compositionally biased region" description="Basic and acidic residues" evidence="11">
    <location>
        <begin position="688"/>
        <end position="699"/>
    </location>
</feature>
<keyword evidence="8" id="KW-0445">Lipid transport</keyword>
<evidence type="ECO:0000313" key="15">
    <source>
        <dbReference type="EMBL" id="KPI40931.1"/>
    </source>
</evidence>
<dbReference type="EMBL" id="LFJN01000011">
    <property type="protein sequence ID" value="KPI40931.1"/>
    <property type="molecule type" value="Genomic_DNA"/>
</dbReference>
<feature type="compositionally biased region" description="Polar residues" evidence="11">
    <location>
        <begin position="41"/>
        <end position="51"/>
    </location>
</feature>
<dbReference type="InterPro" id="IPR037767">
    <property type="entry name" value="C2A_Mug190-like"/>
</dbReference>
<dbReference type="PANTHER" id="PTHR47348">
    <property type="entry name" value="MEIOTICALLY UP-REGULATED GENE 190 PROTEIN"/>
    <property type="match status" value="1"/>
</dbReference>
<evidence type="ECO:0000256" key="5">
    <source>
        <dbReference type="ARBA" id="ARBA00022737"/>
    </source>
</evidence>
<evidence type="ECO:0008006" key="17">
    <source>
        <dbReference type="Google" id="ProtNLM"/>
    </source>
</evidence>
<keyword evidence="7 12" id="KW-1133">Transmembrane helix</keyword>
<dbReference type="CDD" id="cd04052">
    <property type="entry name" value="C2B_Tricalbin-like"/>
    <property type="match status" value="1"/>
</dbReference>
<keyword evidence="16" id="KW-1185">Reference proteome</keyword>
<evidence type="ECO:0000256" key="2">
    <source>
        <dbReference type="ARBA" id="ARBA00022448"/>
    </source>
</evidence>
<feature type="domain" description="C2" evidence="13">
    <location>
        <begin position="463"/>
        <end position="591"/>
    </location>
</feature>
<protein>
    <recommendedName>
        <fullName evidence="17">Meiotically up-regulated protein</fullName>
    </recommendedName>
</protein>
<feature type="compositionally biased region" description="Polar residues" evidence="11">
    <location>
        <begin position="7"/>
        <end position="19"/>
    </location>
</feature>
<sequence>MSHPDQQKSGQPWSGQNKIPNIKELVQRLDKDKAARDQQIDQEISSSNQQDKVVAHQNEKRTEQGKTVTDPVTGNQVVIADVGKKYMKNVDNPQLSVPNANLGRETTVATSASQKNPEYKEKQDITAPPDPIAEGSTSDVPIHGEKTNILFHPTPSVSYEPMFKALEQRAGGLCVAILVAIIIMGKMFGGALKGLIPLGMCISSAVWLWMKEVVRSGREVEWSSEQSRGETATANLLPESVEWMNSLLNVVWGLINPDMFAGVADTLEDVMQASVPRVINNVRVAEIDQGSNPLRILSMRSLPDSKVKDLKKSIHEENKKTKDPQEAAADEEGGEYYNLEVAFAYHAKPTGSSVAGRARNMHMNLVFYLGVKGLIGVPLPIFVELQELVGTVRLRLQMTPEPPYAKSLTFTLMGVPHVQAGCIPMVKRGVNILNLPLISNFVNYAVAAAASLYVAPKSMQLDLKAMLQGDDITKETQAIGVMWVRIHRAVGLSKQDRRGSEGGGSDPYINLSFSKYGKPMYCTRVITDDLNPLWEETAALLVTPELIKADEQLSVELWDSDRNTADDIVGKVELSIQKMIQHPGKMYPQVSRLSGMQEGTDMPGELHWEVGYFGKPQFRPALRTDGKDDKLPASLKDDPQFQEDKGTLDTSTADAVAHTPPDPLWPSGILSVIVHQIVNLELENIKGSDGNRKGKEFEPAKPYGEATEEESKKLPTSYCTILVNDGLVYRTRAKAVSSKPIFNAGTERFIRDWRSALVTVTVRDQRNREHDPILGVVPLKVTDILTKSSQVTRWYPLDGGIGFGRVRISLLFRSVETRLPPNMLGWEVGTFEFLSDRILATGWAKNAKIKLRTGGSTGKIPRTDCHKTDEGDGVYWDISAASNKQVRMPVKHRYRSPIVFEFHVTGKRGAAAYATIWLQHLVDNEETPLDIPIWTTKLGSRLVQNYITERNITAKEVPGLEDLQEVGRLQFRGRFKAGMDEAHRAFVVDNDTRETYESWETCLGEGVRQRVVEAEVPESVQELHNRSLTQGRDVLKEMDPRERKQWLTRNGEDWSGAFGDSPRAYTNSKLEKIAEPGKDAPPHDPINPSDDDDPDDQPDSDSSSDLGVTDASNAPTGGFKNRNARQSIGSGGSSERLRQSMDSANTGYTTMTTDSAASPATKRDAKWQEKADKRAEKRKHRGLAQWMPARNVTFAKDEGKFGLNKLKKRFTGGLGGREPGVETEA</sequence>
<gene>
    <name evidence="15" type="ORF">AB675_10654</name>
</gene>
<dbReference type="Pfam" id="PF25331">
    <property type="entry name" value="C2_Mug190_3rd"/>
    <property type="match status" value="1"/>
</dbReference>
<dbReference type="SUPFAM" id="SSF49562">
    <property type="entry name" value="C2 domain (Calcium/lipid-binding domain, CaLB)"/>
    <property type="match status" value="2"/>
</dbReference>
<dbReference type="PROSITE" id="PS50004">
    <property type="entry name" value="C2"/>
    <property type="match status" value="2"/>
</dbReference>
<evidence type="ECO:0000256" key="3">
    <source>
        <dbReference type="ARBA" id="ARBA00022553"/>
    </source>
</evidence>
<feature type="domain" description="SMP-LTD" evidence="14">
    <location>
        <begin position="237"/>
        <end position="464"/>
    </location>
</feature>
<evidence type="ECO:0000256" key="12">
    <source>
        <dbReference type="SAM" id="Phobius"/>
    </source>
</evidence>
<dbReference type="InterPro" id="IPR037765">
    <property type="entry name" value="C2B_Tricalbin"/>
</dbReference>
<evidence type="ECO:0000256" key="10">
    <source>
        <dbReference type="ARBA" id="ARBA00023136"/>
    </source>
</evidence>
<feature type="domain" description="C2" evidence="13">
    <location>
        <begin position="651"/>
        <end position="795"/>
    </location>
</feature>
<evidence type="ECO:0000256" key="8">
    <source>
        <dbReference type="ARBA" id="ARBA00023055"/>
    </source>
</evidence>
<dbReference type="Gene3D" id="2.60.40.150">
    <property type="entry name" value="C2 domain"/>
    <property type="match status" value="2"/>
</dbReference>
<feature type="compositionally biased region" description="Basic and acidic residues" evidence="11">
    <location>
        <begin position="622"/>
        <end position="647"/>
    </location>
</feature>
<dbReference type="RefSeq" id="XP_018000894.1">
    <property type="nucleotide sequence ID" value="XM_018139442.1"/>
</dbReference>
<feature type="compositionally biased region" description="Basic and acidic residues" evidence="11">
    <location>
        <begin position="53"/>
        <end position="64"/>
    </location>
</feature>
<name>A0A0N0NMW5_9EURO</name>
<dbReference type="Pfam" id="PF00168">
    <property type="entry name" value="C2"/>
    <property type="match status" value="2"/>
</dbReference>
<keyword evidence="10 12" id="KW-0472">Membrane</keyword>
<dbReference type="AlphaFoldDB" id="A0A0N0NMW5"/>
<evidence type="ECO:0000313" key="16">
    <source>
        <dbReference type="Proteomes" id="UP000038010"/>
    </source>
</evidence>
<dbReference type="GO" id="GO:0061817">
    <property type="term" value="P:endoplasmic reticulum-plasma membrane tethering"/>
    <property type="evidence" value="ECO:0007669"/>
    <property type="project" value="InterPro"/>
</dbReference>
<feature type="compositionally biased region" description="Polar residues" evidence="11">
    <location>
        <begin position="1140"/>
        <end position="1158"/>
    </location>
</feature>
<keyword evidence="6" id="KW-0256">Endoplasmic reticulum</keyword>
<accession>A0A0N0NMW5</accession>
<evidence type="ECO:0000256" key="1">
    <source>
        <dbReference type="ARBA" id="ARBA00004586"/>
    </source>
</evidence>
<evidence type="ECO:0000256" key="6">
    <source>
        <dbReference type="ARBA" id="ARBA00022824"/>
    </source>
</evidence>
<evidence type="ECO:0000259" key="13">
    <source>
        <dbReference type="PROSITE" id="PS50004"/>
    </source>
</evidence>
<evidence type="ECO:0000256" key="9">
    <source>
        <dbReference type="ARBA" id="ARBA00023121"/>
    </source>
</evidence>
<evidence type="ECO:0000256" key="7">
    <source>
        <dbReference type="ARBA" id="ARBA00022989"/>
    </source>
</evidence>
<evidence type="ECO:0000259" key="14">
    <source>
        <dbReference type="PROSITE" id="PS51847"/>
    </source>
</evidence>
<reference evidence="15 16" key="1">
    <citation type="submission" date="2015-06" db="EMBL/GenBank/DDBJ databases">
        <title>Draft genome of the ant-associated black yeast Phialophora attae CBS 131958.</title>
        <authorList>
            <person name="Moreno L.F."/>
            <person name="Stielow B.J."/>
            <person name="de Hoog S."/>
            <person name="Vicente V.A."/>
            <person name="Weiss V.A."/>
            <person name="de Vries M."/>
            <person name="Cruz L.M."/>
            <person name="Souza E.M."/>
        </authorList>
    </citation>
    <scope>NUCLEOTIDE SEQUENCE [LARGE SCALE GENOMIC DNA]</scope>
    <source>
        <strain evidence="15 16">CBS 131958</strain>
    </source>
</reference>
<feature type="compositionally biased region" description="Acidic residues" evidence="11">
    <location>
        <begin position="1089"/>
        <end position="1099"/>
    </location>
</feature>
<feature type="region of interest" description="Disordered" evidence="11">
    <location>
        <begin position="1074"/>
        <end position="1184"/>
    </location>
</feature>
<dbReference type="STRING" id="1664694.A0A0N0NMW5"/>
<dbReference type="GeneID" id="28731322"/>
<dbReference type="CDD" id="cd21676">
    <property type="entry name" value="SMP_Mug190"/>
    <property type="match status" value="1"/>
</dbReference>
<feature type="region of interest" description="Disordered" evidence="11">
    <location>
        <begin position="1"/>
        <end position="68"/>
    </location>
</feature>
<dbReference type="VEuPathDB" id="FungiDB:AB675_10654"/>
<dbReference type="SMART" id="SM00239">
    <property type="entry name" value="C2"/>
    <property type="match status" value="2"/>
</dbReference>
<keyword evidence="5" id="KW-0677">Repeat</keyword>
<feature type="compositionally biased region" description="Basic and acidic residues" evidence="11">
    <location>
        <begin position="1161"/>
        <end position="1175"/>
    </location>
</feature>
<dbReference type="PANTHER" id="PTHR47348:SF3">
    <property type="entry name" value="MEIOTICALLY UP-REGULATED GENE 190 PROTEIN"/>
    <property type="match status" value="1"/>
</dbReference>
<dbReference type="GO" id="GO:0008289">
    <property type="term" value="F:lipid binding"/>
    <property type="evidence" value="ECO:0007669"/>
    <property type="project" value="UniProtKB-KW"/>
</dbReference>